<organism evidence="3 4">
    <name type="scientific">Allobranchiibius huperziae</name>
    <dbReference type="NCBI Taxonomy" id="1874116"/>
    <lineage>
        <taxon>Bacteria</taxon>
        <taxon>Bacillati</taxon>
        <taxon>Actinomycetota</taxon>
        <taxon>Actinomycetes</taxon>
        <taxon>Micrococcales</taxon>
        <taxon>Dermacoccaceae</taxon>
        <taxon>Allobranchiibius</taxon>
    </lineage>
</organism>
<evidence type="ECO:0000313" key="4">
    <source>
        <dbReference type="Proteomes" id="UP000571817"/>
    </source>
</evidence>
<evidence type="ECO:0000259" key="2">
    <source>
        <dbReference type="PROSITE" id="PS50263"/>
    </source>
</evidence>
<evidence type="ECO:0000313" key="3">
    <source>
        <dbReference type="EMBL" id="NYJ76562.1"/>
    </source>
</evidence>
<name>A0A853DG89_9MICO</name>
<comment type="caution">
    <text evidence="3">The sequence shown here is derived from an EMBL/GenBank/DDBJ whole genome shotgun (WGS) entry which is preliminary data.</text>
</comment>
<keyword evidence="4" id="KW-1185">Reference proteome</keyword>
<dbReference type="EMBL" id="JACCFW010000003">
    <property type="protein sequence ID" value="NYJ76562.1"/>
    <property type="molecule type" value="Genomic_DNA"/>
</dbReference>
<dbReference type="PANTHER" id="PTHR23088">
    <property type="entry name" value="NITRILASE-RELATED"/>
    <property type="match status" value="1"/>
</dbReference>
<dbReference type="GO" id="GO:0016787">
    <property type="term" value="F:hydrolase activity"/>
    <property type="evidence" value="ECO:0007669"/>
    <property type="project" value="UniProtKB-KW"/>
</dbReference>
<dbReference type="Proteomes" id="UP000571817">
    <property type="component" value="Unassembled WGS sequence"/>
</dbReference>
<dbReference type="AlphaFoldDB" id="A0A853DG89"/>
<reference evidence="3 4" key="1">
    <citation type="submission" date="2020-07" db="EMBL/GenBank/DDBJ databases">
        <title>Sequencing the genomes of 1000 actinobacteria strains.</title>
        <authorList>
            <person name="Klenk H.-P."/>
        </authorList>
    </citation>
    <scope>NUCLEOTIDE SEQUENCE [LARGE SCALE GENOMIC DNA]</scope>
    <source>
        <strain evidence="3 4">DSM 29531</strain>
    </source>
</reference>
<accession>A0A853DG89</accession>
<dbReference type="Gene3D" id="3.60.110.10">
    <property type="entry name" value="Carbon-nitrogen hydrolase"/>
    <property type="match status" value="1"/>
</dbReference>
<evidence type="ECO:0000256" key="1">
    <source>
        <dbReference type="ARBA" id="ARBA00010613"/>
    </source>
</evidence>
<protein>
    <submittedName>
        <fullName evidence="3">Putative amidohydrolase</fullName>
    </submittedName>
</protein>
<sequence>MRVSIGQIDPTADFDHNMKVIVQLSSQAAEAKSDLIIFPEESMLSADAVEKGMLPQVVDESWPIFIDMCQSLSRDLGVSIIAGGYEPSGTSLPYNTIIAVDNGALLGTYRKMHLYDAFHYQESRRVMRGEDGPLMVTIGGFNIGIVNCYDVRFPEFTRVLLEMGANVLSISAAWASGPLKEDHWHTLLRARAIENTCWVLAASLSSDDCIGHSMIVDPLGVMRASLGEEKMGLLTHDIDKDRLDHAQSIVPVLRNRRIFVSDTK</sequence>
<keyword evidence="3" id="KW-0378">Hydrolase</keyword>
<dbReference type="InterPro" id="IPR036526">
    <property type="entry name" value="C-N_Hydrolase_sf"/>
</dbReference>
<proteinExistence type="inferred from homology"/>
<dbReference type="PROSITE" id="PS50263">
    <property type="entry name" value="CN_HYDROLASE"/>
    <property type="match status" value="1"/>
</dbReference>
<dbReference type="RefSeq" id="WP_179483951.1">
    <property type="nucleotide sequence ID" value="NZ_JACCFW010000003.1"/>
</dbReference>
<comment type="similarity">
    <text evidence="1">Belongs to the carbon-nitrogen hydrolase superfamily. NIT1/NIT2 family.</text>
</comment>
<gene>
    <name evidence="3" type="ORF">HNR15_003580</name>
</gene>
<dbReference type="InterPro" id="IPR003010">
    <property type="entry name" value="C-N_Hydrolase"/>
</dbReference>
<dbReference type="SUPFAM" id="SSF56317">
    <property type="entry name" value="Carbon-nitrogen hydrolase"/>
    <property type="match status" value="1"/>
</dbReference>
<feature type="domain" description="CN hydrolase" evidence="2">
    <location>
        <begin position="1"/>
        <end position="240"/>
    </location>
</feature>
<dbReference type="Pfam" id="PF00795">
    <property type="entry name" value="CN_hydrolase"/>
    <property type="match status" value="1"/>
</dbReference>
<dbReference type="CDD" id="cd07581">
    <property type="entry name" value="nitrilase_3"/>
    <property type="match status" value="1"/>
</dbReference>
<dbReference type="PANTHER" id="PTHR23088:SF27">
    <property type="entry name" value="DEAMINATED GLUTATHIONE AMIDASE"/>
    <property type="match status" value="1"/>
</dbReference>